<feature type="domain" description="Ribonuclease PIN" evidence="4">
    <location>
        <begin position="7"/>
        <end position="90"/>
    </location>
</feature>
<keyword evidence="2" id="KW-0479">Metal-binding</keyword>
<protein>
    <submittedName>
        <fullName evidence="5">Ribonuclease VapC5</fullName>
    </submittedName>
</protein>
<dbReference type="GO" id="GO:0046872">
    <property type="term" value="F:metal ion binding"/>
    <property type="evidence" value="ECO:0007669"/>
    <property type="project" value="UniProtKB-KW"/>
</dbReference>
<dbReference type="GO" id="GO:0016787">
    <property type="term" value="F:hydrolase activity"/>
    <property type="evidence" value="ECO:0007669"/>
    <property type="project" value="UniProtKB-KW"/>
</dbReference>
<evidence type="ECO:0000256" key="2">
    <source>
        <dbReference type="ARBA" id="ARBA00022723"/>
    </source>
</evidence>
<dbReference type="AlphaFoldDB" id="A0A977K9P3"/>
<organism evidence="5 6">
    <name type="scientific">Ignicoccus pacificus DSM 13166</name>
    <dbReference type="NCBI Taxonomy" id="940294"/>
    <lineage>
        <taxon>Archaea</taxon>
        <taxon>Thermoproteota</taxon>
        <taxon>Thermoprotei</taxon>
        <taxon>Desulfurococcales</taxon>
        <taxon>Desulfurococcaceae</taxon>
        <taxon>Ignicoccus</taxon>
    </lineage>
</organism>
<keyword evidence="3" id="KW-0378">Hydrolase</keyword>
<evidence type="ECO:0000313" key="5">
    <source>
        <dbReference type="EMBL" id="UXD21594.1"/>
    </source>
</evidence>
<evidence type="ECO:0000259" key="4">
    <source>
        <dbReference type="Pfam" id="PF17146"/>
    </source>
</evidence>
<dbReference type="CDD" id="cd09876">
    <property type="entry name" value="PIN_Nob1-like"/>
    <property type="match status" value="1"/>
</dbReference>
<dbReference type="SUPFAM" id="SSF88723">
    <property type="entry name" value="PIN domain-like"/>
    <property type="match status" value="1"/>
</dbReference>
<dbReference type="PANTHER" id="PTHR12814">
    <property type="entry name" value="RNA-BINDING PROTEIN NOB1"/>
    <property type="match status" value="1"/>
</dbReference>
<dbReference type="InterPro" id="IPR029060">
    <property type="entry name" value="PIN-like_dom_sf"/>
</dbReference>
<evidence type="ECO:0000313" key="6">
    <source>
        <dbReference type="Proteomes" id="UP001063698"/>
    </source>
</evidence>
<accession>A0A977K9P3</accession>
<reference evidence="5" key="1">
    <citation type="submission" date="2013-11" db="EMBL/GenBank/DDBJ databases">
        <title>Comparative genomics of Ignicoccus.</title>
        <authorList>
            <person name="Podar M."/>
        </authorList>
    </citation>
    <scope>NUCLEOTIDE SEQUENCE</scope>
    <source>
        <strain evidence="5">DSM 13166</strain>
    </source>
</reference>
<keyword evidence="6" id="KW-1185">Reference proteome</keyword>
<keyword evidence="1" id="KW-0540">Nuclease</keyword>
<proteinExistence type="predicted"/>
<dbReference type="Gene3D" id="3.40.50.1010">
    <property type="entry name" value="5'-nuclease"/>
    <property type="match status" value="1"/>
</dbReference>
<gene>
    <name evidence="5" type="ORF">IPA_05740</name>
</gene>
<dbReference type="EMBL" id="CP006868">
    <property type="protein sequence ID" value="UXD21594.1"/>
    <property type="molecule type" value="Genomic_DNA"/>
</dbReference>
<dbReference type="Pfam" id="PF17146">
    <property type="entry name" value="PIN_6"/>
    <property type="match status" value="1"/>
</dbReference>
<sequence>MRSLRPIVHDTGSLLAGMPALMPGENYTTPDNLEEVKDSNSKSALERYIYKLKVVSPDQRYVKIVMEKARELGEDLSETDVKVVALALQLNALLLSDDYGVLNVAQALGIEWKSVRTKGIDGNIKWEKFCPACKRSYPPEYKVCPVCGTVLKRRVRGKRKRRRDG</sequence>
<dbReference type="PANTHER" id="PTHR12814:SF2">
    <property type="entry name" value="RNA-BINDING PROTEIN NOB1"/>
    <property type="match status" value="1"/>
</dbReference>
<evidence type="ECO:0000256" key="1">
    <source>
        <dbReference type="ARBA" id="ARBA00022722"/>
    </source>
</evidence>
<dbReference type="InterPro" id="IPR033411">
    <property type="entry name" value="Ribonuclease_PIN"/>
</dbReference>
<evidence type="ECO:0000256" key="3">
    <source>
        <dbReference type="ARBA" id="ARBA00022801"/>
    </source>
</evidence>
<name>A0A977K9P3_9CREN</name>
<dbReference type="GO" id="GO:0004521">
    <property type="term" value="F:RNA endonuclease activity"/>
    <property type="evidence" value="ECO:0007669"/>
    <property type="project" value="TreeGrafter"/>
</dbReference>
<dbReference type="GO" id="GO:0030490">
    <property type="term" value="P:maturation of SSU-rRNA"/>
    <property type="evidence" value="ECO:0007669"/>
    <property type="project" value="TreeGrafter"/>
</dbReference>
<dbReference type="Proteomes" id="UP001063698">
    <property type="component" value="Chromosome"/>
</dbReference>
<dbReference type="KEGG" id="ipc:IPA_05740"/>
<dbReference type="GO" id="GO:0030688">
    <property type="term" value="C:preribosome, small subunit precursor"/>
    <property type="evidence" value="ECO:0007669"/>
    <property type="project" value="TreeGrafter"/>
</dbReference>
<dbReference type="InterPro" id="IPR039907">
    <property type="entry name" value="NOB1"/>
</dbReference>